<sequence length="657" mass="70614">MNVFARRSALLWKQPTYQTRSPPSMQAGSQHLRIPFRRFTRTPPQGNHETLYQLMAPSGWTAQDQQEWLQDRNDSAIEARTQGKYSAWLITLFHDWFLRWPEREKLLGPDVDVLTPEQEAQLAAAIKRRQEQLRNWFHNNRHKRFSKNATGGAEAHVSSHAGPSTRAIRAKLTTGKATRAPQPREVFCRMFYDDEKKQVVAEELAAERELLGRTLTKSESMRISRGRIDALFQEASQDVKEQIQVRVAEVKAARQATPPPEDPKRERTPQEYQNAIDGAPKTITDLLSPVALETGWCFTVMGAGPSPRHGGAIKTFAVHFGTNATGHMLDEATQNYREKYVQPLVHFVKGVYPRDVRAKRALPASTYEDADEMMMLIPPRQEPPRSNPIPPSASALTVPTPSASTQPAPTHVPPLAAPALPPVPPSSLSENATGQDMASQGVLGDPVNMSMSFGSDWSIHMNGDGTGQNMFNMDGEMMDMGEWHTTAFASMTNATHSMPVPPIPIPPLTQDPLDLNVPLPSTYSLMSASVAPPPAPAPSSSTAPAPSSSTAPTPSSSTTPSPSSSTAPATSSSTAPATSSSTAPATSSSIPPATSSSTALAPSSSTITAPATSSSIAPAPVPAPSSSTALAPSSSTAPADRVAASLRGKSQQKPQQT</sequence>
<protein>
    <recommendedName>
        <fullName evidence="4">Homeobox domain-containing protein</fullName>
    </recommendedName>
</protein>
<evidence type="ECO:0000256" key="1">
    <source>
        <dbReference type="SAM" id="MobiDB-lite"/>
    </source>
</evidence>
<evidence type="ECO:0000313" key="2">
    <source>
        <dbReference type="EMBL" id="RPD56063.1"/>
    </source>
</evidence>
<dbReference type="OrthoDB" id="2803524at2759"/>
<name>A0A5C2RYB1_9APHY</name>
<organism evidence="2 3">
    <name type="scientific">Lentinus tigrinus ALCF2SS1-6</name>
    <dbReference type="NCBI Taxonomy" id="1328759"/>
    <lineage>
        <taxon>Eukaryota</taxon>
        <taxon>Fungi</taxon>
        <taxon>Dikarya</taxon>
        <taxon>Basidiomycota</taxon>
        <taxon>Agaricomycotina</taxon>
        <taxon>Agaricomycetes</taxon>
        <taxon>Polyporales</taxon>
        <taxon>Polyporaceae</taxon>
        <taxon>Lentinus</taxon>
    </lineage>
</organism>
<keyword evidence="3" id="KW-1185">Reference proteome</keyword>
<feature type="compositionally biased region" description="Low complexity" evidence="1">
    <location>
        <begin position="397"/>
        <end position="409"/>
    </location>
</feature>
<dbReference type="STRING" id="1328759.A0A5C2RYB1"/>
<feature type="region of interest" description="Disordered" evidence="1">
    <location>
        <begin position="529"/>
        <end position="657"/>
    </location>
</feature>
<dbReference type="EMBL" id="ML122290">
    <property type="protein sequence ID" value="RPD56063.1"/>
    <property type="molecule type" value="Genomic_DNA"/>
</dbReference>
<reference evidence="2" key="1">
    <citation type="journal article" date="2018" name="Genome Biol. Evol.">
        <title>Genomics and development of Lentinus tigrinus, a white-rot wood-decaying mushroom with dimorphic fruiting bodies.</title>
        <authorList>
            <person name="Wu B."/>
            <person name="Xu Z."/>
            <person name="Knudson A."/>
            <person name="Carlson A."/>
            <person name="Chen N."/>
            <person name="Kovaka S."/>
            <person name="LaButti K."/>
            <person name="Lipzen A."/>
            <person name="Pennachio C."/>
            <person name="Riley R."/>
            <person name="Schakwitz W."/>
            <person name="Umezawa K."/>
            <person name="Ohm R.A."/>
            <person name="Grigoriev I.V."/>
            <person name="Nagy L.G."/>
            <person name="Gibbons J."/>
            <person name="Hibbett D."/>
        </authorList>
    </citation>
    <scope>NUCLEOTIDE SEQUENCE [LARGE SCALE GENOMIC DNA]</scope>
    <source>
        <strain evidence="2">ALCF2SS1-6</strain>
    </source>
</reference>
<feature type="compositionally biased region" description="Low complexity" evidence="1">
    <location>
        <begin position="538"/>
        <end position="639"/>
    </location>
</feature>
<feature type="compositionally biased region" description="Polar residues" evidence="1">
    <location>
        <begin position="648"/>
        <end position="657"/>
    </location>
</feature>
<dbReference type="Proteomes" id="UP000313359">
    <property type="component" value="Unassembled WGS sequence"/>
</dbReference>
<feature type="compositionally biased region" description="Pro residues" evidence="1">
    <location>
        <begin position="410"/>
        <end position="425"/>
    </location>
</feature>
<feature type="region of interest" description="Disordered" evidence="1">
    <location>
        <begin position="378"/>
        <end position="437"/>
    </location>
</feature>
<proteinExistence type="predicted"/>
<dbReference type="AlphaFoldDB" id="A0A5C2RYB1"/>
<evidence type="ECO:0008006" key="4">
    <source>
        <dbReference type="Google" id="ProtNLM"/>
    </source>
</evidence>
<evidence type="ECO:0000313" key="3">
    <source>
        <dbReference type="Proteomes" id="UP000313359"/>
    </source>
</evidence>
<gene>
    <name evidence="2" type="ORF">L227DRAFT_614710</name>
</gene>
<accession>A0A5C2RYB1</accession>